<evidence type="ECO:0000313" key="4">
    <source>
        <dbReference type="Proteomes" id="UP001595444"/>
    </source>
</evidence>
<feature type="domain" description="MobA-like NTP transferase" evidence="2">
    <location>
        <begin position="8"/>
        <end position="169"/>
    </location>
</feature>
<dbReference type="PANTHER" id="PTHR43777:SF1">
    <property type="entry name" value="MOLYBDENUM COFACTOR CYTIDYLYLTRANSFERASE"/>
    <property type="match status" value="1"/>
</dbReference>
<evidence type="ECO:0000256" key="1">
    <source>
        <dbReference type="ARBA" id="ARBA00022842"/>
    </source>
</evidence>
<dbReference type="InterPro" id="IPR025877">
    <property type="entry name" value="MobA-like_NTP_Trfase"/>
</dbReference>
<reference evidence="4" key="1">
    <citation type="journal article" date="2019" name="Int. J. Syst. Evol. Microbiol.">
        <title>The Global Catalogue of Microorganisms (GCM) 10K type strain sequencing project: providing services to taxonomists for standard genome sequencing and annotation.</title>
        <authorList>
            <consortium name="The Broad Institute Genomics Platform"/>
            <consortium name="The Broad Institute Genome Sequencing Center for Infectious Disease"/>
            <person name="Wu L."/>
            <person name="Ma J."/>
        </authorList>
    </citation>
    <scope>NUCLEOTIDE SEQUENCE [LARGE SCALE GENOMIC DNA]</scope>
    <source>
        <strain evidence="4">KCTC 62164</strain>
    </source>
</reference>
<evidence type="ECO:0000313" key="3">
    <source>
        <dbReference type="EMBL" id="MFC3051350.1"/>
    </source>
</evidence>
<dbReference type="InterPro" id="IPR029044">
    <property type="entry name" value="Nucleotide-diphossugar_trans"/>
</dbReference>
<dbReference type="EMBL" id="JBHRSL010000002">
    <property type="protein sequence ID" value="MFC3051350.1"/>
    <property type="molecule type" value="Genomic_DNA"/>
</dbReference>
<dbReference type="Proteomes" id="UP001595444">
    <property type="component" value="Unassembled WGS sequence"/>
</dbReference>
<dbReference type="RefSeq" id="WP_194211605.1">
    <property type="nucleotide sequence ID" value="NZ_CP061205.1"/>
</dbReference>
<keyword evidence="1" id="KW-0460">Magnesium</keyword>
<proteinExistence type="predicted"/>
<dbReference type="CDD" id="cd04182">
    <property type="entry name" value="GT_2_like_f"/>
    <property type="match status" value="1"/>
</dbReference>
<name>A0ABV7D335_9PROT</name>
<keyword evidence="3" id="KW-0808">Transferase</keyword>
<sequence length="199" mass="21628">MPNKTAAALILAAGLSSRSGTQNKLLAKQNGKTVLETTLDGVRASIISHIYIVTGHMESPLESLTPADVHIIKNHTYKDGIGTSIAAGIKALPPYISLVFICLADMPFVKESTYKALLIAAHKTASKDIFIPTYKGKRGNPVLWRQSQFHELALLNADIGGRSIILNHEDTIAEVPVIDQGILIDLDTPEALNQYRFTE</sequence>
<dbReference type="PANTHER" id="PTHR43777">
    <property type="entry name" value="MOLYBDENUM COFACTOR CYTIDYLYLTRANSFERASE"/>
    <property type="match status" value="1"/>
</dbReference>
<dbReference type="GO" id="GO:0016740">
    <property type="term" value="F:transferase activity"/>
    <property type="evidence" value="ECO:0007669"/>
    <property type="project" value="UniProtKB-KW"/>
</dbReference>
<gene>
    <name evidence="3" type="ORF">ACFOKA_05490</name>
</gene>
<dbReference type="Pfam" id="PF12804">
    <property type="entry name" value="NTP_transf_3"/>
    <property type="match status" value="1"/>
</dbReference>
<comment type="caution">
    <text evidence="3">The sequence shown here is derived from an EMBL/GenBank/DDBJ whole genome shotgun (WGS) entry which is preliminary data.</text>
</comment>
<evidence type="ECO:0000259" key="2">
    <source>
        <dbReference type="Pfam" id="PF12804"/>
    </source>
</evidence>
<dbReference type="SUPFAM" id="SSF53448">
    <property type="entry name" value="Nucleotide-diphospho-sugar transferases"/>
    <property type="match status" value="1"/>
</dbReference>
<keyword evidence="4" id="KW-1185">Reference proteome</keyword>
<organism evidence="3 4">
    <name type="scientific">Kordiimonas pumila</name>
    <dbReference type="NCBI Taxonomy" id="2161677"/>
    <lineage>
        <taxon>Bacteria</taxon>
        <taxon>Pseudomonadati</taxon>
        <taxon>Pseudomonadota</taxon>
        <taxon>Alphaproteobacteria</taxon>
        <taxon>Kordiimonadales</taxon>
        <taxon>Kordiimonadaceae</taxon>
        <taxon>Kordiimonas</taxon>
    </lineage>
</organism>
<accession>A0ABV7D335</accession>
<protein>
    <submittedName>
        <fullName evidence="3">NTP transferase domain-containing protein</fullName>
    </submittedName>
</protein>
<dbReference type="Gene3D" id="3.90.550.10">
    <property type="entry name" value="Spore Coat Polysaccharide Biosynthesis Protein SpsA, Chain A"/>
    <property type="match status" value="1"/>
</dbReference>